<gene>
    <name evidence="1" type="ORF">LCGC14_0242310</name>
</gene>
<dbReference type="PANTHER" id="PTHR36057:SF1">
    <property type="entry name" value="LIPOPROTEIN LIPID ATTACHMENT SITE-LIKE PROTEIN, PUTATIVE (DUF1223)-RELATED"/>
    <property type="match status" value="1"/>
</dbReference>
<sequence>MTVVHLIRRAFPAFALLMLFPFVGGARAGDAPTEPVTQVLELFTSQGCSSCPPADRLLTKLAKEPGVLALGYHVDYWDYIGWRDIFGSPENTERQRAYAQAFATTTIYTPQMVVNGRKGVVGSHEAKIRKLMRATALPQGGGTPKVAVSVEGDRVHITADVGRLDPDSPAPVLMLVTFGDEATTTIERGENNGHTIVNTRPVRGWRLLGMAASEPMDIDLPLASLLKRGEPSGGGCAVILQAVTADGMPGPILAAAQMEFADP</sequence>
<dbReference type="EMBL" id="LAZR01000123">
    <property type="protein sequence ID" value="KKN89038.1"/>
    <property type="molecule type" value="Genomic_DNA"/>
</dbReference>
<evidence type="ECO:0000313" key="1">
    <source>
        <dbReference type="EMBL" id="KKN89038.1"/>
    </source>
</evidence>
<dbReference type="AlphaFoldDB" id="A0A0F9XBI3"/>
<evidence type="ECO:0008006" key="2">
    <source>
        <dbReference type="Google" id="ProtNLM"/>
    </source>
</evidence>
<reference evidence="1" key="1">
    <citation type="journal article" date="2015" name="Nature">
        <title>Complex archaea that bridge the gap between prokaryotes and eukaryotes.</title>
        <authorList>
            <person name="Spang A."/>
            <person name="Saw J.H."/>
            <person name="Jorgensen S.L."/>
            <person name="Zaremba-Niedzwiedzka K."/>
            <person name="Martijn J."/>
            <person name="Lind A.E."/>
            <person name="van Eijk R."/>
            <person name="Schleper C."/>
            <person name="Guy L."/>
            <person name="Ettema T.J."/>
        </authorList>
    </citation>
    <scope>NUCLEOTIDE SEQUENCE</scope>
</reference>
<name>A0A0F9XBI3_9ZZZZ</name>
<comment type="caution">
    <text evidence="1">The sequence shown here is derived from an EMBL/GenBank/DDBJ whole genome shotgun (WGS) entry which is preliminary data.</text>
</comment>
<organism evidence="1">
    <name type="scientific">marine sediment metagenome</name>
    <dbReference type="NCBI Taxonomy" id="412755"/>
    <lineage>
        <taxon>unclassified sequences</taxon>
        <taxon>metagenomes</taxon>
        <taxon>ecological metagenomes</taxon>
    </lineage>
</organism>
<dbReference type="InterPro" id="IPR036249">
    <property type="entry name" value="Thioredoxin-like_sf"/>
</dbReference>
<dbReference type="Pfam" id="PF06764">
    <property type="entry name" value="DUF1223"/>
    <property type="match status" value="1"/>
</dbReference>
<accession>A0A0F9XBI3</accession>
<dbReference type="SUPFAM" id="SSF52833">
    <property type="entry name" value="Thioredoxin-like"/>
    <property type="match status" value="1"/>
</dbReference>
<dbReference type="InterPro" id="IPR010634">
    <property type="entry name" value="DUF1223"/>
</dbReference>
<dbReference type="PANTHER" id="PTHR36057">
    <property type="match status" value="1"/>
</dbReference>
<protein>
    <recommendedName>
        <fullName evidence="2">DUF1223 domain-containing protein</fullName>
    </recommendedName>
</protein>
<proteinExistence type="predicted"/>